<dbReference type="RefSeq" id="WP_159444342.1">
    <property type="nucleotide sequence ID" value="NZ_FUXZ01000009.1"/>
</dbReference>
<dbReference type="SMART" id="SM00388">
    <property type="entry name" value="HisKA"/>
    <property type="match status" value="1"/>
</dbReference>
<name>A0A1T4VUL7_9FIRM</name>
<evidence type="ECO:0000313" key="15">
    <source>
        <dbReference type="EMBL" id="SKA68637.1"/>
    </source>
</evidence>
<keyword evidence="12" id="KW-0902">Two-component regulatory system</keyword>
<protein>
    <recommendedName>
        <fullName evidence="3">histidine kinase</fullName>
        <ecNumber evidence="3">2.7.13.3</ecNumber>
    </recommendedName>
</protein>
<reference evidence="15 16" key="1">
    <citation type="submission" date="2017-02" db="EMBL/GenBank/DDBJ databases">
        <authorList>
            <person name="Peterson S.W."/>
        </authorList>
    </citation>
    <scope>NUCLEOTIDE SEQUENCE [LARGE SCALE GENOMIC DNA]</scope>
    <source>
        <strain evidence="15 16">ATCC 35992</strain>
    </source>
</reference>
<dbReference type="GO" id="GO:0000155">
    <property type="term" value="F:phosphorelay sensor kinase activity"/>
    <property type="evidence" value="ECO:0007669"/>
    <property type="project" value="InterPro"/>
</dbReference>
<dbReference type="PANTHER" id="PTHR45528:SF1">
    <property type="entry name" value="SENSOR HISTIDINE KINASE CPXA"/>
    <property type="match status" value="1"/>
</dbReference>
<keyword evidence="6" id="KW-0808">Transferase</keyword>
<evidence type="ECO:0000256" key="4">
    <source>
        <dbReference type="ARBA" id="ARBA00022475"/>
    </source>
</evidence>
<dbReference type="GO" id="GO:0005886">
    <property type="term" value="C:plasma membrane"/>
    <property type="evidence" value="ECO:0007669"/>
    <property type="project" value="UniProtKB-SubCell"/>
</dbReference>
<dbReference type="GO" id="GO:0005524">
    <property type="term" value="F:ATP binding"/>
    <property type="evidence" value="ECO:0007669"/>
    <property type="project" value="UniProtKB-KW"/>
</dbReference>
<keyword evidence="8" id="KW-0547">Nucleotide-binding</keyword>
<comment type="catalytic activity">
    <reaction evidence="1">
        <text>ATP + protein L-histidine = ADP + protein N-phospho-L-histidine.</text>
        <dbReference type="EC" id="2.7.13.3"/>
    </reaction>
</comment>
<evidence type="ECO:0000256" key="2">
    <source>
        <dbReference type="ARBA" id="ARBA00004651"/>
    </source>
</evidence>
<keyword evidence="9 15" id="KW-0418">Kinase</keyword>
<evidence type="ECO:0000256" key="1">
    <source>
        <dbReference type="ARBA" id="ARBA00000085"/>
    </source>
</evidence>
<comment type="subcellular location">
    <subcellularLocation>
        <location evidence="2">Cell membrane</location>
        <topology evidence="2">Multi-pass membrane protein</topology>
    </subcellularLocation>
</comment>
<evidence type="ECO:0000256" key="5">
    <source>
        <dbReference type="ARBA" id="ARBA00022553"/>
    </source>
</evidence>
<keyword evidence="13" id="KW-0472">Membrane</keyword>
<evidence type="ECO:0000313" key="16">
    <source>
        <dbReference type="Proteomes" id="UP000190814"/>
    </source>
</evidence>
<dbReference type="SUPFAM" id="SSF55874">
    <property type="entry name" value="ATPase domain of HSP90 chaperone/DNA topoisomerase II/histidine kinase"/>
    <property type="match status" value="1"/>
</dbReference>
<keyword evidence="16" id="KW-1185">Reference proteome</keyword>
<evidence type="ECO:0000256" key="12">
    <source>
        <dbReference type="ARBA" id="ARBA00023012"/>
    </source>
</evidence>
<dbReference type="SUPFAM" id="SSF47384">
    <property type="entry name" value="Homodimeric domain of signal transducing histidine kinase"/>
    <property type="match status" value="1"/>
</dbReference>
<keyword evidence="7" id="KW-0812">Transmembrane</keyword>
<evidence type="ECO:0000256" key="11">
    <source>
        <dbReference type="ARBA" id="ARBA00022989"/>
    </source>
</evidence>
<dbReference type="Proteomes" id="UP000190814">
    <property type="component" value="Unassembled WGS sequence"/>
</dbReference>
<gene>
    <name evidence="15" type="ORF">SAMN02745111_01632</name>
</gene>
<keyword evidence="11" id="KW-1133">Transmembrane helix</keyword>
<keyword evidence="10" id="KW-0067">ATP-binding</keyword>
<dbReference type="STRING" id="39495.SAMN02745111_01632"/>
<dbReference type="Gene3D" id="1.10.287.130">
    <property type="match status" value="1"/>
</dbReference>
<dbReference type="EMBL" id="FUXZ01000009">
    <property type="protein sequence ID" value="SKA68637.1"/>
    <property type="molecule type" value="Genomic_DNA"/>
</dbReference>
<dbReference type="OrthoDB" id="335833at2"/>
<evidence type="ECO:0000256" key="13">
    <source>
        <dbReference type="ARBA" id="ARBA00023136"/>
    </source>
</evidence>
<organism evidence="15 16">
    <name type="scientific">Eubacterium uniforme</name>
    <dbReference type="NCBI Taxonomy" id="39495"/>
    <lineage>
        <taxon>Bacteria</taxon>
        <taxon>Bacillati</taxon>
        <taxon>Bacillota</taxon>
        <taxon>Clostridia</taxon>
        <taxon>Eubacteriales</taxon>
        <taxon>Eubacteriaceae</taxon>
        <taxon>Eubacterium</taxon>
    </lineage>
</organism>
<dbReference type="InterPro" id="IPR008358">
    <property type="entry name" value="Sig_transdc_His_kin/Pase_MprB"/>
</dbReference>
<keyword evidence="4" id="KW-1003">Cell membrane</keyword>
<dbReference type="Gene3D" id="3.30.565.10">
    <property type="entry name" value="Histidine kinase-like ATPase, C-terminal domain"/>
    <property type="match status" value="1"/>
</dbReference>
<dbReference type="SMART" id="SM00387">
    <property type="entry name" value="HATPase_c"/>
    <property type="match status" value="1"/>
</dbReference>
<evidence type="ECO:0000256" key="10">
    <source>
        <dbReference type="ARBA" id="ARBA00022840"/>
    </source>
</evidence>
<evidence type="ECO:0000256" key="3">
    <source>
        <dbReference type="ARBA" id="ARBA00012438"/>
    </source>
</evidence>
<dbReference type="Pfam" id="PF00512">
    <property type="entry name" value="HisKA"/>
    <property type="match status" value="1"/>
</dbReference>
<dbReference type="EC" id="2.7.13.3" evidence="3"/>
<evidence type="ECO:0000256" key="8">
    <source>
        <dbReference type="ARBA" id="ARBA00022741"/>
    </source>
</evidence>
<dbReference type="InterPro" id="IPR003661">
    <property type="entry name" value="HisK_dim/P_dom"/>
</dbReference>
<dbReference type="PANTHER" id="PTHR45528">
    <property type="entry name" value="SENSOR HISTIDINE KINASE CPXA"/>
    <property type="match status" value="1"/>
</dbReference>
<dbReference type="PRINTS" id="PR01780">
    <property type="entry name" value="LANTIREGPROT"/>
</dbReference>
<dbReference type="InterPro" id="IPR005467">
    <property type="entry name" value="His_kinase_dom"/>
</dbReference>
<keyword evidence="5" id="KW-0597">Phosphoprotein</keyword>
<dbReference type="InterPro" id="IPR050398">
    <property type="entry name" value="HssS/ArlS-like"/>
</dbReference>
<sequence>MIIVIIILIIICLLLVFANLKAKKSQESMAEQIKYINSTETNQLLHSEYGGVSENLINEINEVLKEKRSDSIYYQRKSHTIDQMITNISHDIRTPLTSAMGYINLVRNSDLDEKEKERELEVIEKRLHRMEELIEQFFEFSKVISKDEEIKKEDLNLIGVLEEAIAHYFDDFEAKNRMISLKYDSRKLVVHSNRGMLLRIFDNVISNALKHGEGELEVDVKSEDGKNVITFSNISKDDKLDVTQIFDEFYTTDISRTKGSTGLGLAIVKQFTNLLGGGIDANKEGDKFEIIISLRG</sequence>
<dbReference type="CDD" id="cd00075">
    <property type="entry name" value="HATPase"/>
    <property type="match status" value="1"/>
</dbReference>
<dbReference type="InterPro" id="IPR036890">
    <property type="entry name" value="HATPase_C_sf"/>
</dbReference>
<evidence type="ECO:0000256" key="6">
    <source>
        <dbReference type="ARBA" id="ARBA00022679"/>
    </source>
</evidence>
<dbReference type="AlphaFoldDB" id="A0A1T4VUL7"/>
<dbReference type="Pfam" id="PF02518">
    <property type="entry name" value="HATPase_c"/>
    <property type="match status" value="1"/>
</dbReference>
<dbReference type="InterPro" id="IPR003594">
    <property type="entry name" value="HATPase_dom"/>
</dbReference>
<dbReference type="PROSITE" id="PS50109">
    <property type="entry name" value="HIS_KIN"/>
    <property type="match status" value="1"/>
</dbReference>
<accession>A0A1T4VUL7</accession>
<evidence type="ECO:0000259" key="14">
    <source>
        <dbReference type="PROSITE" id="PS50109"/>
    </source>
</evidence>
<dbReference type="InterPro" id="IPR036097">
    <property type="entry name" value="HisK_dim/P_sf"/>
</dbReference>
<proteinExistence type="predicted"/>
<feature type="domain" description="Histidine kinase" evidence="14">
    <location>
        <begin position="87"/>
        <end position="296"/>
    </location>
</feature>
<evidence type="ECO:0000256" key="7">
    <source>
        <dbReference type="ARBA" id="ARBA00022692"/>
    </source>
</evidence>
<evidence type="ECO:0000256" key="9">
    <source>
        <dbReference type="ARBA" id="ARBA00022777"/>
    </source>
</evidence>
<dbReference type="CDD" id="cd00082">
    <property type="entry name" value="HisKA"/>
    <property type="match status" value="1"/>
</dbReference>